<protein>
    <submittedName>
        <fullName evidence="1">Uncharacterized protein</fullName>
    </submittedName>
</protein>
<name>A0A383DN07_9ZZZZ</name>
<dbReference type="EMBL" id="UINC01218601">
    <property type="protein sequence ID" value="SVE45699.1"/>
    <property type="molecule type" value="Genomic_DNA"/>
</dbReference>
<reference evidence="1" key="1">
    <citation type="submission" date="2018-05" db="EMBL/GenBank/DDBJ databases">
        <authorList>
            <person name="Lanie J.A."/>
            <person name="Ng W.-L."/>
            <person name="Kazmierczak K.M."/>
            <person name="Andrzejewski T.M."/>
            <person name="Davidsen T.M."/>
            <person name="Wayne K.J."/>
            <person name="Tettelin H."/>
            <person name="Glass J.I."/>
            <person name="Rusch D."/>
            <person name="Podicherti R."/>
            <person name="Tsui H.-C.T."/>
            <person name="Winkler M.E."/>
        </authorList>
    </citation>
    <scope>NUCLEOTIDE SEQUENCE</scope>
</reference>
<evidence type="ECO:0000313" key="1">
    <source>
        <dbReference type="EMBL" id="SVE45699.1"/>
    </source>
</evidence>
<gene>
    <name evidence="1" type="ORF">METZ01_LOCUS498553</name>
</gene>
<feature type="non-terminal residue" evidence="1">
    <location>
        <position position="75"/>
    </location>
</feature>
<proteinExistence type="predicted"/>
<sequence>MVLFSLVMSAAYSLFDSGQSLSSDAQKVSAVQQEVRFVLETLRRDLQGTVGVGSYSESTVYQFLGTNEGTEEEPL</sequence>
<accession>A0A383DN07</accession>
<organism evidence="1">
    <name type="scientific">marine metagenome</name>
    <dbReference type="NCBI Taxonomy" id="408172"/>
    <lineage>
        <taxon>unclassified sequences</taxon>
        <taxon>metagenomes</taxon>
        <taxon>ecological metagenomes</taxon>
    </lineage>
</organism>
<dbReference type="AlphaFoldDB" id="A0A383DN07"/>